<feature type="transmembrane region" description="Helical" evidence="8">
    <location>
        <begin position="224"/>
        <end position="243"/>
    </location>
</feature>
<feature type="domain" description="Major facilitator superfamily (MFS) profile" evidence="9">
    <location>
        <begin position="71"/>
        <end position="589"/>
    </location>
</feature>
<dbReference type="CDD" id="cd17502">
    <property type="entry name" value="MFS_Azr1_MDR_like"/>
    <property type="match status" value="1"/>
</dbReference>
<comment type="similarity">
    <text evidence="2">Belongs to the major facilitator superfamily.</text>
</comment>
<comment type="subcellular location">
    <subcellularLocation>
        <location evidence="1">Membrane</location>
        <topology evidence="1">Multi-pass membrane protein</topology>
    </subcellularLocation>
</comment>
<feature type="transmembrane region" description="Helical" evidence="8">
    <location>
        <begin position="68"/>
        <end position="93"/>
    </location>
</feature>
<dbReference type="EMBL" id="NKJJ02000010">
    <property type="protein sequence ID" value="TPR06221.1"/>
    <property type="molecule type" value="Genomic_DNA"/>
</dbReference>
<dbReference type="Pfam" id="PF07690">
    <property type="entry name" value="MFS_1"/>
    <property type="match status" value="1"/>
</dbReference>
<protein>
    <submittedName>
        <fullName evidence="11">Pyridine nucleotide-disulfide oxidoreductase family protein</fullName>
    </submittedName>
</protein>
<organism evidence="11 12">
    <name type="scientific">Aspergillus niger</name>
    <dbReference type="NCBI Taxonomy" id="5061"/>
    <lineage>
        <taxon>Eukaryota</taxon>
        <taxon>Fungi</taxon>
        <taxon>Dikarya</taxon>
        <taxon>Ascomycota</taxon>
        <taxon>Pezizomycotina</taxon>
        <taxon>Eurotiomycetes</taxon>
        <taxon>Eurotiomycetidae</taxon>
        <taxon>Eurotiales</taxon>
        <taxon>Aspergillaceae</taxon>
        <taxon>Aspergillus</taxon>
        <taxon>Aspergillus subgen. Circumdati</taxon>
    </lineage>
</organism>
<dbReference type="PANTHER" id="PTHR23501:SF187">
    <property type="entry name" value="MAJOR FACILITATOR SUPERFAMILY (MFS) PROFILE DOMAIN-CONTAINING PROTEIN"/>
    <property type="match status" value="1"/>
</dbReference>
<dbReference type="GO" id="GO:0022857">
    <property type="term" value="F:transmembrane transporter activity"/>
    <property type="evidence" value="ECO:0007669"/>
    <property type="project" value="InterPro"/>
</dbReference>
<sequence>MAANASSNDTSTSAHAIYTRSFAAGLEQDNMAHATGEVSSKGTIAKKQSNRYGDEGTQPATTKKSVRFFAIIAALALSGLLTSLEATITSTALPTITADLGGASLYVWVVNGFYLTQTAFQPLFGQIADIYGRRWPMIISTATFTLGSGLSGGASNIDMLIAGRLIQGIGAGGINVLIEIIVCDLLPLRERGRYLGLMFGLIAIGTTLGPLFGGLIVQYTTWRWVFYLNVPIGGAAMVTLFLFLHVKSDRTPDYLQRLKRIDWLGNTLFVLSMVSVLIALSWGGSQYPWSSFRVIVPLVLGFAGFAIFLLYEASPKYCLNPTMPLHLFANRTSATAFGLTFLHSLSAIAVMYFLPVYFQAVLAASPSRSGVQLLPTILFMIPAAIIAGGLLSKLGRYRPIQHAGFAFMIIGFGLLTLLNAHASTGQWVGYQIPSAVGTGLALPVLLPAVQASLTEADTALSTSTWAFIRSFGLIWGATIPTAAFNNRVNALLGRVSDLSVAEQLRDGKAYEAATKAFMDSITDAVTRAQVVSVYVDAIKTVWYVSMAFAGLAFLLVIVEKEIPLRKELDTKFSMEEKEKDGETAYQQAP</sequence>
<feature type="transmembrane region" description="Helical" evidence="8">
    <location>
        <begin position="540"/>
        <end position="558"/>
    </location>
</feature>
<feature type="transmembrane region" description="Helical" evidence="8">
    <location>
        <begin position="466"/>
        <end position="484"/>
    </location>
</feature>
<dbReference type="PANTHER" id="PTHR23501">
    <property type="entry name" value="MAJOR FACILITATOR SUPERFAMILY"/>
    <property type="match status" value="1"/>
</dbReference>
<dbReference type="Proteomes" id="UP000197666">
    <property type="component" value="Unassembled WGS sequence"/>
</dbReference>
<dbReference type="Gene3D" id="1.20.1250.20">
    <property type="entry name" value="MFS general substrate transporter like domains"/>
    <property type="match status" value="1"/>
</dbReference>
<feature type="transmembrane region" description="Helical" evidence="8">
    <location>
        <begin position="403"/>
        <end position="422"/>
    </location>
</feature>
<evidence type="ECO:0000256" key="6">
    <source>
        <dbReference type="ARBA" id="ARBA00023136"/>
    </source>
</evidence>
<evidence type="ECO:0000313" key="11">
    <source>
        <dbReference type="EMBL" id="TPR06221.1"/>
    </source>
</evidence>
<dbReference type="VEuPathDB" id="FungiDB:An02g08330"/>
<dbReference type="SUPFAM" id="SSF103473">
    <property type="entry name" value="MFS general substrate transporter"/>
    <property type="match status" value="1"/>
</dbReference>
<keyword evidence="6 8" id="KW-0472">Membrane</keyword>
<reference evidence="10" key="3">
    <citation type="submission" date="2022-07" db="EMBL/GenBank/DDBJ databases">
        <title>Taxonomy of Aspergillus series Nigri: significant species reduction supported by multi-species coalescent approaches.</title>
        <authorList>
            <person name="Bian C."/>
            <person name="Kusuya Y."/>
            <person name="Sklenar F."/>
            <person name="D'hooge E."/>
            <person name="Yaguchi T."/>
            <person name="Takahashi H."/>
            <person name="Hubka V."/>
        </authorList>
    </citation>
    <scope>NUCLEOTIDE SEQUENCE</scope>
    <source>
        <strain evidence="10">IFM 63604</strain>
    </source>
</reference>
<reference evidence="12" key="1">
    <citation type="submission" date="2018-10" db="EMBL/GenBank/DDBJ databases">
        <title>FDA dAtabase for Regulatory Grade micrObial Sequences (FDA-ARGOS): Supporting development and validation of Infectious Disease Dx tests.</title>
        <authorList>
            <person name="Kerrigan L."/>
            <person name="Tallon L."/>
            <person name="Sadzewicz L."/>
            <person name="Sengamalay N."/>
            <person name="Ott S."/>
            <person name="Godinez A."/>
            <person name="Nagaraj S."/>
            <person name="Vavikolanu K."/>
            <person name="Nadendla S."/>
            <person name="George J."/>
            <person name="Sichtig H."/>
        </authorList>
    </citation>
    <scope>NUCLEOTIDE SEQUENCE [LARGE SCALE GENOMIC DNA]</scope>
    <source>
        <strain evidence="12">FDAARGOS_311</strain>
    </source>
</reference>
<keyword evidence="5 8" id="KW-1133">Transmembrane helix</keyword>
<gene>
    <name evidence="10" type="ORF">AnigIFM63604_001334</name>
    <name evidence="11" type="ORF">CAN33_0020330</name>
</gene>
<dbReference type="AlphaFoldDB" id="A0A254U8J9"/>
<evidence type="ECO:0000256" key="2">
    <source>
        <dbReference type="ARBA" id="ARBA00008335"/>
    </source>
</evidence>
<dbReference type="PROSITE" id="PS50850">
    <property type="entry name" value="MFS"/>
    <property type="match status" value="1"/>
</dbReference>
<dbReference type="Proteomes" id="UP001144191">
    <property type="component" value="Unassembled WGS sequence"/>
</dbReference>
<dbReference type="EMBL" id="BRPB01000118">
    <property type="protein sequence ID" value="GLA55021.1"/>
    <property type="molecule type" value="Genomic_DNA"/>
</dbReference>
<accession>A0A254U8J9</accession>
<dbReference type="VEuPathDB" id="FungiDB:M747DRAFT_296012"/>
<evidence type="ECO:0000256" key="8">
    <source>
        <dbReference type="SAM" id="Phobius"/>
    </source>
</evidence>
<evidence type="ECO:0000313" key="10">
    <source>
        <dbReference type="EMBL" id="GLA55021.1"/>
    </source>
</evidence>
<reference evidence="11" key="2">
    <citation type="submission" date="2019-02" db="EMBL/GenBank/DDBJ databases">
        <title>FDA dAtabase for Regulatory Grade micrObial Sequences (FDA-ARGOS): Supporting development and validation of Infectious Disease Dx tests.</title>
        <authorList>
            <person name="Kerrigan L."/>
            <person name="Tallon L.J."/>
            <person name="Sadzewicz L."/>
            <person name="Sengamalay N."/>
            <person name="Ott S."/>
            <person name="Godinez A."/>
            <person name="Nagaraj S."/>
            <person name="Vavikolanu K."/>
            <person name="Vyas G."/>
            <person name="Nadendla S."/>
            <person name="Aluvathingal J."/>
            <person name="Sichtig H."/>
        </authorList>
    </citation>
    <scope>NUCLEOTIDE SEQUENCE</scope>
    <source>
        <strain evidence="11">FDAARGOS_311</strain>
    </source>
</reference>
<dbReference type="Gene3D" id="1.20.1720.10">
    <property type="entry name" value="Multidrug resistance protein D"/>
    <property type="match status" value="1"/>
</dbReference>
<evidence type="ECO:0000256" key="4">
    <source>
        <dbReference type="ARBA" id="ARBA00022692"/>
    </source>
</evidence>
<feature type="transmembrane region" description="Helical" evidence="8">
    <location>
        <begin position="428"/>
        <end position="446"/>
    </location>
</feature>
<keyword evidence="4 8" id="KW-0812">Transmembrane</keyword>
<feature type="transmembrane region" description="Helical" evidence="8">
    <location>
        <begin position="161"/>
        <end position="182"/>
    </location>
</feature>
<dbReference type="InterPro" id="IPR036259">
    <property type="entry name" value="MFS_trans_sf"/>
</dbReference>
<comment type="caution">
    <text evidence="11">The sequence shown here is derived from an EMBL/GenBank/DDBJ whole genome shotgun (WGS) entry which is preliminary data.</text>
</comment>
<dbReference type="GO" id="GO:0005886">
    <property type="term" value="C:plasma membrane"/>
    <property type="evidence" value="ECO:0007669"/>
    <property type="project" value="TreeGrafter"/>
</dbReference>
<dbReference type="InterPro" id="IPR011701">
    <property type="entry name" value="MFS"/>
</dbReference>
<proteinExistence type="inferred from homology"/>
<evidence type="ECO:0000256" key="5">
    <source>
        <dbReference type="ARBA" id="ARBA00022989"/>
    </source>
</evidence>
<feature type="transmembrane region" description="Helical" evidence="8">
    <location>
        <begin position="136"/>
        <end position="155"/>
    </location>
</feature>
<dbReference type="VEuPathDB" id="FungiDB:ASPNIDRAFT2_1085614"/>
<dbReference type="OrthoDB" id="10021397at2759"/>
<keyword evidence="7" id="KW-0325">Glycoprotein</keyword>
<name>A0A254U8J9_ASPNG</name>
<feature type="transmembrane region" description="Helical" evidence="8">
    <location>
        <begin position="194"/>
        <end position="218"/>
    </location>
</feature>
<feature type="transmembrane region" description="Helical" evidence="8">
    <location>
        <begin position="263"/>
        <end position="282"/>
    </location>
</feature>
<dbReference type="PRINTS" id="PR01036">
    <property type="entry name" value="TCRTETB"/>
</dbReference>
<evidence type="ECO:0000256" key="3">
    <source>
        <dbReference type="ARBA" id="ARBA00022448"/>
    </source>
</evidence>
<evidence type="ECO:0000256" key="1">
    <source>
        <dbReference type="ARBA" id="ARBA00004141"/>
    </source>
</evidence>
<feature type="transmembrane region" description="Helical" evidence="8">
    <location>
        <begin position="294"/>
        <end position="313"/>
    </location>
</feature>
<feature type="transmembrane region" description="Helical" evidence="8">
    <location>
        <begin position="370"/>
        <end position="391"/>
    </location>
</feature>
<dbReference type="VEuPathDB" id="FungiDB:ATCC64974_35990"/>
<evidence type="ECO:0000256" key="7">
    <source>
        <dbReference type="ARBA" id="ARBA00023180"/>
    </source>
</evidence>
<evidence type="ECO:0000259" key="9">
    <source>
        <dbReference type="PROSITE" id="PS50850"/>
    </source>
</evidence>
<dbReference type="InterPro" id="IPR020846">
    <property type="entry name" value="MFS_dom"/>
</dbReference>
<evidence type="ECO:0000313" key="12">
    <source>
        <dbReference type="Proteomes" id="UP000197666"/>
    </source>
</evidence>
<feature type="transmembrane region" description="Helical" evidence="8">
    <location>
        <begin position="334"/>
        <end position="358"/>
    </location>
</feature>
<keyword evidence="3" id="KW-0813">Transport</keyword>